<keyword evidence="6 13" id="KW-1133">Transmembrane helix</keyword>
<proteinExistence type="predicted"/>
<evidence type="ECO:0000256" key="11">
    <source>
        <dbReference type="ARBA" id="ARBA00023180"/>
    </source>
</evidence>
<evidence type="ECO:0000256" key="10">
    <source>
        <dbReference type="ARBA" id="ARBA00023170"/>
    </source>
</evidence>
<evidence type="ECO:0000313" key="15">
    <source>
        <dbReference type="Proteomes" id="UP001162483"/>
    </source>
</evidence>
<dbReference type="InterPro" id="IPR050939">
    <property type="entry name" value="Olfactory_GPCR1"/>
</dbReference>
<keyword evidence="2" id="KW-1003">Cell membrane</keyword>
<feature type="transmembrane region" description="Helical" evidence="13">
    <location>
        <begin position="48"/>
        <end position="68"/>
    </location>
</feature>
<dbReference type="PANTHER" id="PTHR24242">
    <property type="entry name" value="G-PROTEIN COUPLED RECEPTOR"/>
    <property type="match status" value="1"/>
</dbReference>
<comment type="caution">
    <text evidence="14">The sequence shown here is derived from an EMBL/GenBank/DDBJ whole genome shotgun (WGS) entry which is preliminary data.</text>
</comment>
<organism evidence="14 15">
    <name type="scientific">Staurois parvus</name>
    <dbReference type="NCBI Taxonomy" id="386267"/>
    <lineage>
        <taxon>Eukaryota</taxon>
        <taxon>Metazoa</taxon>
        <taxon>Chordata</taxon>
        <taxon>Craniata</taxon>
        <taxon>Vertebrata</taxon>
        <taxon>Euteleostomi</taxon>
        <taxon>Amphibia</taxon>
        <taxon>Batrachia</taxon>
        <taxon>Anura</taxon>
        <taxon>Neobatrachia</taxon>
        <taxon>Ranoidea</taxon>
        <taxon>Ranidae</taxon>
        <taxon>Staurois</taxon>
    </lineage>
</organism>
<keyword evidence="9" id="KW-1015">Disulfide bond</keyword>
<keyword evidence="8 13" id="KW-0472">Membrane</keyword>
<keyword evidence="3" id="KW-0716">Sensory transduction</keyword>
<evidence type="ECO:0008006" key="16">
    <source>
        <dbReference type="Google" id="ProtNLM"/>
    </source>
</evidence>
<evidence type="ECO:0000256" key="2">
    <source>
        <dbReference type="ARBA" id="ARBA00022475"/>
    </source>
</evidence>
<evidence type="ECO:0000256" key="7">
    <source>
        <dbReference type="ARBA" id="ARBA00023040"/>
    </source>
</evidence>
<keyword evidence="11" id="KW-0325">Glycoprotein</keyword>
<dbReference type="Proteomes" id="UP001162483">
    <property type="component" value="Unassembled WGS sequence"/>
</dbReference>
<dbReference type="PRINTS" id="PR00245">
    <property type="entry name" value="OLFACTORYR"/>
</dbReference>
<evidence type="ECO:0000256" key="5">
    <source>
        <dbReference type="ARBA" id="ARBA00022725"/>
    </source>
</evidence>
<evidence type="ECO:0000256" key="1">
    <source>
        <dbReference type="ARBA" id="ARBA00004651"/>
    </source>
</evidence>
<dbReference type="Pfam" id="PF13853">
    <property type="entry name" value="7tm_4"/>
    <property type="match status" value="1"/>
</dbReference>
<comment type="subcellular location">
    <subcellularLocation>
        <location evidence="1">Cell membrane</location>
        <topology evidence="1">Multi-pass membrane protein</topology>
    </subcellularLocation>
</comment>
<keyword evidence="10" id="KW-0675">Receptor</keyword>
<keyword evidence="7" id="KW-0297">G-protein coupled receptor</keyword>
<sequence length="109" mass="12114">MPLTLTVRLPYCKPHELKHYFCDLAPLLSLACADVTPVNTANQSASTIATLFIPIFILLMYIIIIYSIMKIKTKQGRSKAFSTCSSHLSTVILFFSSVFCCLCCAKRTA</sequence>
<keyword evidence="5" id="KW-0552">Olfaction</keyword>
<gene>
    <name evidence="14" type="ORF">SPARVUS_LOCUS7365597</name>
</gene>
<evidence type="ECO:0000256" key="9">
    <source>
        <dbReference type="ARBA" id="ARBA00023157"/>
    </source>
</evidence>
<evidence type="ECO:0000313" key="14">
    <source>
        <dbReference type="EMBL" id="CAI9572015.1"/>
    </source>
</evidence>
<evidence type="ECO:0000256" key="8">
    <source>
        <dbReference type="ARBA" id="ARBA00023136"/>
    </source>
</evidence>
<evidence type="ECO:0000256" key="12">
    <source>
        <dbReference type="ARBA" id="ARBA00023224"/>
    </source>
</evidence>
<keyword evidence="12" id="KW-0807">Transducer</keyword>
<dbReference type="PANTHER" id="PTHR24242:SF410">
    <property type="entry name" value="OLFACTORY RECEPTOR"/>
    <property type="match status" value="1"/>
</dbReference>
<keyword evidence="4 13" id="KW-0812">Transmembrane</keyword>
<keyword evidence="15" id="KW-1185">Reference proteome</keyword>
<dbReference type="EMBL" id="CATNWA010014455">
    <property type="protein sequence ID" value="CAI9572015.1"/>
    <property type="molecule type" value="Genomic_DNA"/>
</dbReference>
<accession>A0ABN9DHC1</accession>
<name>A0ABN9DHC1_9NEOB</name>
<evidence type="ECO:0000256" key="4">
    <source>
        <dbReference type="ARBA" id="ARBA00022692"/>
    </source>
</evidence>
<reference evidence="14" key="1">
    <citation type="submission" date="2023-05" db="EMBL/GenBank/DDBJ databases">
        <authorList>
            <person name="Stuckert A."/>
        </authorList>
    </citation>
    <scope>NUCLEOTIDE SEQUENCE</scope>
</reference>
<protein>
    <recommendedName>
        <fullName evidence="16">G-protein coupled receptors family 1 profile domain-containing protein</fullName>
    </recommendedName>
</protein>
<evidence type="ECO:0000256" key="3">
    <source>
        <dbReference type="ARBA" id="ARBA00022606"/>
    </source>
</evidence>
<dbReference type="SUPFAM" id="SSF81321">
    <property type="entry name" value="Family A G protein-coupled receptor-like"/>
    <property type="match status" value="1"/>
</dbReference>
<evidence type="ECO:0000256" key="6">
    <source>
        <dbReference type="ARBA" id="ARBA00022989"/>
    </source>
</evidence>
<evidence type="ECO:0000256" key="13">
    <source>
        <dbReference type="SAM" id="Phobius"/>
    </source>
</evidence>
<dbReference type="InterPro" id="IPR000725">
    <property type="entry name" value="Olfact_rcpt"/>
</dbReference>